<dbReference type="InterPro" id="IPR006700">
    <property type="entry name" value="RsmE"/>
</dbReference>
<dbReference type="PANTHER" id="PTHR30027:SF3">
    <property type="entry name" value="16S RRNA (URACIL(1498)-N(3))-METHYLTRANSFERASE"/>
    <property type="match status" value="1"/>
</dbReference>
<evidence type="ECO:0000313" key="13">
    <source>
        <dbReference type="EMBL" id="KKL99470.1"/>
    </source>
</evidence>
<comment type="catalytic activity">
    <reaction evidence="10">
        <text>uridine(1498) in 16S rRNA + S-adenosyl-L-methionine = N(3)-methyluridine(1498) in 16S rRNA + S-adenosyl-L-homocysteine + H(+)</text>
        <dbReference type="Rhea" id="RHEA:42920"/>
        <dbReference type="Rhea" id="RHEA-COMP:10283"/>
        <dbReference type="Rhea" id="RHEA-COMP:10284"/>
        <dbReference type="ChEBI" id="CHEBI:15378"/>
        <dbReference type="ChEBI" id="CHEBI:57856"/>
        <dbReference type="ChEBI" id="CHEBI:59789"/>
        <dbReference type="ChEBI" id="CHEBI:65315"/>
        <dbReference type="ChEBI" id="CHEBI:74502"/>
        <dbReference type="EC" id="2.1.1.193"/>
    </reaction>
</comment>
<gene>
    <name evidence="13" type="ORF">LCGC14_1814080</name>
</gene>
<dbReference type="InterPro" id="IPR015947">
    <property type="entry name" value="PUA-like_sf"/>
</dbReference>
<dbReference type="Gene3D" id="3.40.1280.10">
    <property type="match status" value="1"/>
</dbReference>
<evidence type="ECO:0000256" key="10">
    <source>
        <dbReference type="ARBA" id="ARBA00047944"/>
    </source>
</evidence>
<keyword evidence="8" id="KW-0949">S-adenosyl-L-methionine</keyword>
<evidence type="ECO:0000256" key="1">
    <source>
        <dbReference type="ARBA" id="ARBA00004496"/>
    </source>
</evidence>
<keyword evidence="4" id="KW-0963">Cytoplasm</keyword>
<comment type="similarity">
    <text evidence="2">Belongs to the RNA methyltransferase RsmE family.</text>
</comment>
<evidence type="ECO:0000256" key="7">
    <source>
        <dbReference type="ARBA" id="ARBA00022679"/>
    </source>
</evidence>
<dbReference type="EC" id="2.1.1.193" evidence="3"/>
<accession>A0A0F9J0N2</accession>
<dbReference type="NCBIfam" id="TIGR00046">
    <property type="entry name" value="RsmE family RNA methyltransferase"/>
    <property type="match status" value="1"/>
</dbReference>
<evidence type="ECO:0000259" key="12">
    <source>
        <dbReference type="Pfam" id="PF20260"/>
    </source>
</evidence>
<keyword evidence="5" id="KW-0698">rRNA processing</keyword>
<sequence>MRRFFIHPKEISNLTPALADDEARHIKNVLRLKPGDNIRLFDGSGCEYDAKIITLSDNSAEVSILHRIDSVDDPPVEITFAQAFLKARKMDLLVRQLTELGISKWIPFIAKRSVPKPDAKHLFTRAERWKKIVIEALKQSNRGRFTEIGETVSFEDILGLAPDHDLKIVFWENESKPLHRALSSNTGSYRKILAMMGPEGGFTPEEIEDARAAGFVTAALGPRTLRAETASIVACALLQYLFGDMGKNVLTKIPASNSYS</sequence>
<dbReference type="AlphaFoldDB" id="A0A0F9J0N2"/>
<dbReference type="GO" id="GO:0070042">
    <property type="term" value="F:rRNA (uridine-N3-)-methyltransferase activity"/>
    <property type="evidence" value="ECO:0007669"/>
    <property type="project" value="TreeGrafter"/>
</dbReference>
<dbReference type="GO" id="GO:0070475">
    <property type="term" value="P:rRNA base methylation"/>
    <property type="evidence" value="ECO:0007669"/>
    <property type="project" value="TreeGrafter"/>
</dbReference>
<evidence type="ECO:0000256" key="9">
    <source>
        <dbReference type="ARBA" id="ARBA00025699"/>
    </source>
</evidence>
<dbReference type="NCBIfam" id="NF008692">
    <property type="entry name" value="PRK11713.1-5"/>
    <property type="match status" value="1"/>
</dbReference>
<dbReference type="CDD" id="cd18084">
    <property type="entry name" value="RsmE-like"/>
    <property type="match status" value="1"/>
</dbReference>
<dbReference type="InterPro" id="IPR046886">
    <property type="entry name" value="RsmE_MTase_dom"/>
</dbReference>
<evidence type="ECO:0000259" key="11">
    <source>
        <dbReference type="Pfam" id="PF04452"/>
    </source>
</evidence>
<comment type="caution">
    <text evidence="13">The sequence shown here is derived from an EMBL/GenBank/DDBJ whole genome shotgun (WGS) entry which is preliminary data.</text>
</comment>
<comment type="function">
    <text evidence="9">Specifically methylates the N3 position of the uracil ring of uridine 1498 (m3U1498) in 16S rRNA. Acts on the fully assembled 30S ribosomal subunit.</text>
</comment>
<feature type="domain" description="Ribosomal RNA small subunit methyltransferase E PUA-like" evidence="12">
    <location>
        <begin position="18"/>
        <end position="65"/>
    </location>
</feature>
<evidence type="ECO:0000256" key="3">
    <source>
        <dbReference type="ARBA" id="ARBA00012328"/>
    </source>
</evidence>
<dbReference type="Pfam" id="PF20260">
    <property type="entry name" value="PUA_4"/>
    <property type="match status" value="1"/>
</dbReference>
<evidence type="ECO:0000256" key="8">
    <source>
        <dbReference type="ARBA" id="ARBA00022691"/>
    </source>
</evidence>
<evidence type="ECO:0000256" key="6">
    <source>
        <dbReference type="ARBA" id="ARBA00022603"/>
    </source>
</evidence>
<protein>
    <recommendedName>
        <fullName evidence="3">16S rRNA (uracil(1498)-N(3))-methyltransferase</fullName>
        <ecNumber evidence="3">2.1.1.193</ecNumber>
    </recommendedName>
</protein>
<keyword evidence="7" id="KW-0808">Transferase</keyword>
<dbReference type="InterPro" id="IPR046887">
    <property type="entry name" value="RsmE_PUA-like"/>
</dbReference>
<proteinExistence type="inferred from homology"/>
<dbReference type="PIRSF" id="PIRSF015601">
    <property type="entry name" value="MTase_slr0722"/>
    <property type="match status" value="1"/>
</dbReference>
<dbReference type="InterPro" id="IPR029028">
    <property type="entry name" value="Alpha/beta_knot_MTases"/>
</dbReference>
<organism evidence="13">
    <name type="scientific">marine sediment metagenome</name>
    <dbReference type="NCBI Taxonomy" id="412755"/>
    <lineage>
        <taxon>unclassified sequences</taxon>
        <taxon>metagenomes</taxon>
        <taxon>ecological metagenomes</taxon>
    </lineage>
</organism>
<name>A0A0F9J0N2_9ZZZZ</name>
<evidence type="ECO:0000256" key="2">
    <source>
        <dbReference type="ARBA" id="ARBA00005528"/>
    </source>
</evidence>
<dbReference type="GO" id="GO:0005737">
    <property type="term" value="C:cytoplasm"/>
    <property type="evidence" value="ECO:0007669"/>
    <property type="project" value="UniProtKB-SubCell"/>
</dbReference>
<evidence type="ECO:0000256" key="4">
    <source>
        <dbReference type="ARBA" id="ARBA00022490"/>
    </source>
</evidence>
<reference evidence="13" key="1">
    <citation type="journal article" date="2015" name="Nature">
        <title>Complex archaea that bridge the gap between prokaryotes and eukaryotes.</title>
        <authorList>
            <person name="Spang A."/>
            <person name="Saw J.H."/>
            <person name="Jorgensen S.L."/>
            <person name="Zaremba-Niedzwiedzka K."/>
            <person name="Martijn J."/>
            <person name="Lind A.E."/>
            <person name="van Eijk R."/>
            <person name="Schleper C."/>
            <person name="Guy L."/>
            <person name="Ettema T.J."/>
        </authorList>
    </citation>
    <scope>NUCLEOTIDE SEQUENCE</scope>
</reference>
<dbReference type="PANTHER" id="PTHR30027">
    <property type="entry name" value="RIBOSOMAL RNA SMALL SUBUNIT METHYLTRANSFERASE E"/>
    <property type="match status" value="1"/>
</dbReference>
<dbReference type="SUPFAM" id="SSF75217">
    <property type="entry name" value="alpha/beta knot"/>
    <property type="match status" value="1"/>
</dbReference>
<dbReference type="Pfam" id="PF04452">
    <property type="entry name" value="Methyltrans_RNA"/>
    <property type="match status" value="1"/>
</dbReference>
<dbReference type="EMBL" id="LAZR01017668">
    <property type="protein sequence ID" value="KKL99470.1"/>
    <property type="molecule type" value="Genomic_DNA"/>
</dbReference>
<feature type="domain" description="Ribosomal RNA small subunit methyltransferase E methyltransferase" evidence="11">
    <location>
        <begin position="74"/>
        <end position="239"/>
    </location>
</feature>
<keyword evidence="6" id="KW-0489">Methyltransferase</keyword>
<dbReference type="SUPFAM" id="SSF88697">
    <property type="entry name" value="PUA domain-like"/>
    <property type="match status" value="1"/>
</dbReference>
<comment type="subcellular location">
    <subcellularLocation>
        <location evidence="1">Cytoplasm</location>
    </subcellularLocation>
</comment>
<dbReference type="InterPro" id="IPR029026">
    <property type="entry name" value="tRNA_m1G_MTases_N"/>
</dbReference>
<evidence type="ECO:0000256" key="5">
    <source>
        <dbReference type="ARBA" id="ARBA00022552"/>
    </source>
</evidence>